<protein>
    <submittedName>
        <fullName evidence="2">Uncharacterized protein</fullName>
    </submittedName>
</protein>
<dbReference type="RefSeq" id="WP_331217383.1">
    <property type="nucleotide sequence ID" value="NZ_JAZGQK010000028.1"/>
</dbReference>
<dbReference type="EMBL" id="JAZGQK010000028">
    <property type="protein sequence ID" value="MEE6262445.1"/>
    <property type="molecule type" value="Genomic_DNA"/>
</dbReference>
<name>A0ABU7S174_9ACTN</name>
<sequence length="90" mass="9667">MSEQSAERVEHRAEHLLPEERSVGSDDPEAQAAAILAESDRREAGAVELAESDPGTADAERRIAEAGAAPDSFLERRTSQQTVTPTEPPD</sequence>
<feature type="region of interest" description="Disordered" evidence="1">
    <location>
        <begin position="1"/>
        <end position="29"/>
    </location>
</feature>
<organism evidence="2 3">
    <name type="scientific">Plantactinospora sonchi</name>
    <dbReference type="NCBI Taxonomy" id="1544735"/>
    <lineage>
        <taxon>Bacteria</taxon>
        <taxon>Bacillati</taxon>
        <taxon>Actinomycetota</taxon>
        <taxon>Actinomycetes</taxon>
        <taxon>Micromonosporales</taxon>
        <taxon>Micromonosporaceae</taxon>
        <taxon>Plantactinospora</taxon>
    </lineage>
</organism>
<evidence type="ECO:0000256" key="1">
    <source>
        <dbReference type="SAM" id="MobiDB-lite"/>
    </source>
</evidence>
<feature type="region of interest" description="Disordered" evidence="1">
    <location>
        <begin position="66"/>
        <end position="90"/>
    </location>
</feature>
<proteinExistence type="predicted"/>
<comment type="caution">
    <text evidence="2">The sequence shown here is derived from an EMBL/GenBank/DDBJ whole genome shotgun (WGS) entry which is preliminary data.</text>
</comment>
<reference evidence="2 3" key="1">
    <citation type="submission" date="2024-01" db="EMBL/GenBank/DDBJ databases">
        <title>Genome insights into Plantactinospora sonchi sp. nov.</title>
        <authorList>
            <person name="Wang L."/>
        </authorList>
    </citation>
    <scope>NUCLEOTIDE SEQUENCE [LARGE SCALE GENOMIC DNA]</scope>
    <source>
        <strain evidence="2 3">NEAU-QY2</strain>
    </source>
</reference>
<dbReference type="Proteomes" id="UP001332243">
    <property type="component" value="Unassembled WGS sequence"/>
</dbReference>
<feature type="compositionally biased region" description="Basic and acidic residues" evidence="1">
    <location>
        <begin position="1"/>
        <end position="24"/>
    </location>
</feature>
<keyword evidence="3" id="KW-1185">Reference proteome</keyword>
<gene>
    <name evidence="2" type="ORF">V1633_28570</name>
</gene>
<evidence type="ECO:0000313" key="3">
    <source>
        <dbReference type="Proteomes" id="UP001332243"/>
    </source>
</evidence>
<evidence type="ECO:0000313" key="2">
    <source>
        <dbReference type="EMBL" id="MEE6262445.1"/>
    </source>
</evidence>
<accession>A0ABU7S174</accession>
<feature type="compositionally biased region" description="Polar residues" evidence="1">
    <location>
        <begin position="79"/>
        <end position="90"/>
    </location>
</feature>